<name>A0A1I3TWK1_9RHOB</name>
<dbReference type="STRING" id="390807.SAMN04488095_3562"/>
<keyword evidence="3" id="KW-1185">Reference proteome</keyword>
<gene>
    <name evidence="2" type="ORF">SAMN04488095_3562</name>
</gene>
<feature type="domain" description="Glycosyl transferase family 25" evidence="1">
    <location>
        <begin position="13"/>
        <end position="123"/>
    </location>
</feature>
<sequence>MLQAGLTPVQAPPVFVINLPGSDDRLAEISGNLATEGLEFERVEAVDARAIVPEDHPEFDGRAMRRTMGRRMMGAELGCCLSHRKALLRFLDGDADTALILEDDARLTPGTGAVLPKLLDALTGRDWSLVNLGHPSVKMSHRVATLHRDGAAHDLLAAHYAPMGGFALLWSRLGAEDYLHRHPKITAPWDNMLQGWLCRAGGGFALSPPLVGVTDALSEIDAVAAYAATAPRARHGRHWSYPLAKQRRLWRNRAWAAINRARWQG</sequence>
<dbReference type="EMBL" id="FORA01000006">
    <property type="protein sequence ID" value="SFJ75135.1"/>
    <property type="molecule type" value="Genomic_DNA"/>
</dbReference>
<dbReference type="CDD" id="cd06532">
    <property type="entry name" value="Glyco_transf_25"/>
    <property type="match status" value="1"/>
</dbReference>
<dbReference type="AlphaFoldDB" id="A0A1I3TWK1"/>
<protein>
    <submittedName>
        <fullName evidence="2">Glycosyl transferase, family 25</fullName>
    </submittedName>
</protein>
<evidence type="ECO:0000259" key="1">
    <source>
        <dbReference type="Pfam" id="PF01755"/>
    </source>
</evidence>
<reference evidence="2 3" key="1">
    <citation type="submission" date="2016-10" db="EMBL/GenBank/DDBJ databases">
        <authorList>
            <person name="de Groot N.N."/>
        </authorList>
    </citation>
    <scope>NUCLEOTIDE SEQUENCE [LARGE SCALE GENOMIC DNA]</scope>
    <source>
        <strain evidence="2 3">DSM 19073</strain>
    </source>
</reference>
<organism evidence="2 3">
    <name type="scientific">Jannaschia pohangensis</name>
    <dbReference type="NCBI Taxonomy" id="390807"/>
    <lineage>
        <taxon>Bacteria</taxon>
        <taxon>Pseudomonadati</taxon>
        <taxon>Pseudomonadota</taxon>
        <taxon>Alphaproteobacteria</taxon>
        <taxon>Rhodobacterales</taxon>
        <taxon>Roseobacteraceae</taxon>
        <taxon>Jannaschia</taxon>
    </lineage>
</organism>
<evidence type="ECO:0000313" key="3">
    <source>
        <dbReference type="Proteomes" id="UP000199110"/>
    </source>
</evidence>
<dbReference type="Pfam" id="PF01755">
    <property type="entry name" value="Glyco_transf_25"/>
    <property type="match status" value="1"/>
</dbReference>
<dbReference type="GO" id="GO:0016740">
    <property type="term" value="F:transferase activity"/>
    <property type="evidence" value="ECO:0007669"/>
    <property type="project" value="UniProtKB-KW"/>
</dbReference>
<accession>A0A1I3TWK1</accession>
<keyword evidence="2" id="KW-0808">Transferase</keyword>
<evidence type="ECO:0000313" key="2">
    <source>
        <dbReference type="EMBL" id="SFJ75135.1"/>
    </source>
</evidence>
<proteinExistence type="predicted"/>
<dbReference type="InterPro" id="IPR002654">
    <property type="entry name" value="Glyco_trans_25"/>
</dbReference>
<dbReference type="Proteomes" id="UP000199110">
    <property type="component" value="Unassembled WGS sequence"/>
</dbReference>